<dbReference type="AlphaFoldDB" id="A0A5B9QMN9"/>
<dbReference type="SUPFAM" id="SSF48452">
    <property type="entry name" value="TPR-like"/>
    <property type="match status" value="1"/>
</dbReference>
<dbReference type="GO" id="GO:0009279">
    <property type="term" value="C:cell outer membrane"/>
    <property type="evidence" value="ECO:0007669"/>
    <property type="project" value="TreeGrafter"/>
</dbReference>
<reference evidence="4 5" key="1">
    <citation type="submission" date="2019-08" db="EMBL/GenBank/DDBJ databases">
        <title>Deep-cultivation of Planctomycetes and their phenomic and genomic characterization uncovers novel biology.</title>
        <authorList>
            <person name="Wiegand S."/>
            <person name="Jogler M."/>
            <person name="Boedeker C."/>
            <person name="Pinto D."/>
            <person name="Vollmers J."/>
            <person name="Rivas-Marin E."/>
            <person name="Kohn T."/>
            <person name="Peeters S.H."/>
            <person name="Heuer A."/>
            <person name="Rast P."/>
            <person name="Oberbeckmann S."/>
            <person name="Bunk B."/>
            <person name="Jeske O."/>
            <person name="Meyerdierks A."/>
            <person name="Storesund J.E."/>
            <person name="Kallscheuer N."/>
            <person name="Luecker S."/>
            <person name="Lage O.M."/>
            <person name="Pohl T."/>
            <person name="Merkel B.J."/>
            <person name="Hornburger P."/>
            <person name="Mueller R.-W."/>
            <person name="Bruemmer F."/>
            <person name="Labrenz M."/>
            <person name="Spormann A.M."/>
            <person name="Op den Camp H."/>
            <person name="Overmann J."/>
            <person name="Amann R."/>
            <person name="Jetten M.S.M."/>
            <person name="Mascher T."/>
            <person name="Medema M.H."/>
            <person name="Devos D.P."/>
            <person name="Kaster A.-K."/>
            <person name="Ovreas L."/>
            <person name="Rohde M."/>
            <person name="Galperin M.Y."/>
            <person name="Jogler C."/>
        </authorList>
    </citation>
    <scope>NUCLEOTIDE SEQUENCE [LARGE SCALE GENOMIC DNA]</scope>
    <source>
        <strain evidence="4 5">UC8</strain>
    </source>
</reference>
<proteinExistence type="predicted"/>
<dbReference type="EMBL" id="CP042914">
    <property type="protein sequence ID" value="QEG40204.1"/>
    <property type="molecule type" value="Genomic_DNA"/>
</dbReference>
<dbReference type="Gene3D" id="1.25.40.10">
    <property type="entry name" value="Tetratricopeptide repeat domain"/>
    <property type="match status" value="2"/>
</dbReference>
<evidence type="ECO:0000256" key="3">
    <source>
        <dbReference type="PROSITE-ProRule" id="PRU00339"/>
    </source>
</evidence>
<dbReference type="Proteomes" id="UP000325286">
    <property type="component" value="Chromosome"/>
</dbReference>
<dbReference type="Pfam" id="PF13432">
    <property type="entry name" value="TPR_16"/>
    <property type="match status" value="2"/>
</dbReference>
<dbReference type="GO" id="GO:0046813">
    <property type="term" value="P:receptor-mediated virion attachment to host cell"/>
    <property type="evidence" value="ECO:0007669"/>
    <property type="project" value="TreeGrafter"/>
</dbReference>
<dbReference type="RefSeq" id="WP_068138025.1">
    <property type="nucleotide sequence ID" value="NZ_CP042914.1"/>
</dbReference>
<gene>
    <name evidence="4" type="ORF">UC8_22110</name>
</gene>
<evidence type="ECO:0000313" key="4">
    <source>
        <dbReference type="EMBL" id="QEG40204.1"/>
    </source>
</evidence>
<dbReference type="SMART" id="SM00028">
    <property type="entry name" value="TPR"/>
    <property type="match status" value="5"/>
</dbReference>
<keyword evidence="2 3" id="KW-0802">TPR repeat</keyword>
<accession>A0A5B9QMN9</accession>
<organism evidence="4 5">
    <name type="scientific">Roseimaritima ulvae</name>
    <dbReference type="NCBI Taxonomy" id="980254"/>
    <lineage>
        <taxon>Bacteria</taxon>
        <taxon>Pseudomonadati</taxon>
        <taxon>Planctomycetota</taxon>
        <taxon>Planctomycetia</taxon>
        <taxon>Pirellulales</taxon>
        <taxon>Pirellulaceae</taxon>
        <taxon>Roseimaritima</taxon>
    </lineage>
</organism>
<keyword evidence="5" id="KW-1185">Reference proteome</keyword>
<evidence type="ECO:0000256" key="2">
    <source>
        <dbReference type="ARBA" id="ARBA00022803"/>
    </source>
</evidence>
<keyword evidence="1" id="KW-0677">Repeat</keyword>
<dbReference type="PANTHER" id="PTHR44858:SF1">
    <property type="entry name" value="UDP-N-ACETYLGLUCOSAMINE--PEPTIDE N-ACETYLGLUCOSAMINYLTRANSFERASE SPINDLY-RELATED"/>
    <property type="match status" value="1"/>
</dbReference>
<evidence type="ECO:0000313" key="5">
    <source>
        <dbReference type="Proteomes" id="UP000325286"/>
    </source>
</evidence>
<feature type="repeat" description="TPR" evidence="3">
    <location>
        <begin position="244"/>
        <end position="277"/>
    </location>
</feature>
<dbReference type="InterPro" id="IPR019734">
    <property type="entry name" value="TPR_rpt"/>
</dbReference>
<protein>
    <submittedName>
        <fullName evidence="4">Tetratricopeptide repeat protein</fullName>
    </submittedName>
</protein>
<evidence type="ECO:0000256" key="1">
    <source>
        <dbReference type="ARBA" id="ARBA00022737"/>
    </source>
</evidence>
<name>A0A5B9QMN9_9BACT</name>
<feature type="repeat" description="TPR" evidence="3">
    <location>
        <begin position="143"/>
        <end position="176"/>
    </location>
</feature>
<sequence length="294" mass="32604">MRVLKSEFFGGRPVTADVTRLKLRINQLRCVSLEIFAIICSGCLNDTSSTEAQPTRTSTAPAQDQVMAIRDEGLAQRLIHEGHGEYERSNLERAIELLDEGATNDPTRWDAFYLSGKLRLDVGDPSGALERLSVAHSLAPDDYDIMIELGNAYNDNGDFKNAEATWRNALASSPDRDLAYNNLGIMQYELRKHADAAATFTAGIERCSSLLLFKGRALSCMEIGEFDQAIQDLGHLMDSMPDTAVFYWYRGRCRFGLGQHDLALSDAKRACEIDPDDSGYNSFLQSCRTLQDGG</sequence>
<dbReference type="KEGG" id="rul:UC8_22110"/>
<dbReference type="InterPro" id="IPR050498">
    <property type="entry name" value="Ycf3"/>
</dbReference>
<dbReference type="PROSITE" id="PS50005">
    <property type="entry name" value="TPR"/>
    <property type="match status" value="2"/>
</dbReference>
<dbReference type="InterPro" id="IPR011990">
    <property type="entry name" value="TPR-like_helical_dom_sf"/>
</dbReference>
<dbReference type="OrthoDB" id="421558at2"/>
<dbReference type="PANTHER" id="PTHR44858">
    <property type="entry name" value="TETRATRICOPEPTIDE REPEAT PROTEIN 6"/>
    <property type="match status" value="1"/>
</dbReference>